<dbReference type="InterPro" id="IPR048454">
    <property type="entry name" value="YetF_N"/>
</dbReference>
<dbReference type="AlphaFoldDB" id="A0AA42I5G9"/>
<accession>A0AA42I5G9</accession>
<evidence type="ECO:0000256" key="3">
    <source>
        <dbReference type="ARBA" id="ARBA00022475"/>
    </source>
</evidence>
<evidence type="ECO:0000256" key="6">
    <source>
        <dbReference type="ARBA" id="ARBA00023136"/>
    </source>
</evidence>
<keyword evidence="6 7" id="KW-0472">Membrane</keyword>
<evidence type="ECO:0000256" key="4">
    <source>
        <dbReference type="ARBA" id="ARBA00022692"/>
    </source>
</evidence>
<dbReference type="RefSeq" id="WP_279694564.1">
    <property type="nucleotide sequence ID" value="NZ_JAOEEO010000001.1"/>
</dbReference>
<evidence type="ECO:0000256" key="5">
    <source>
        <dbReference type="ARBA" id="ARBA00022989"/>
    </source>
</evidence>
<feature type="transmembrane region" description="Helical" evidence="7">
    <location>
        <begin position="46"/>
        <end position="65"/>
    </location>
</feature>
<dbReference type="PANTHER" id="PTHR34582:SF6">
    <property type="entry name" value="UPF0702 TRANSMEMBRANE PROTEIN YCAP"/>
    <property type="match status" value="1"/>
</dbReference>
<organism evidence="10 11">
    <name type="scientific">Acinetobacter courvalinii</name>
    <dbReference type="NCBI Taxonomy" id="280147"/>
    <lineage>
        <taxon>Bacteria</taxon>
        <taxon>Pseudomonadati</taxon>
        <taxon>Pseudomonadota</taxon>
        <taxon>Gammaproteobacteria</taxon>
        <taxon>Moraxellales</taxon>
        <taxon>Moraxellaceae</taxon>
        <taxon>Acinetobacter</taxon>
    </lineage>
</organism>
<keyword evidence="4 7" id="KW-0812">Transmembrane</keyword>
<evidence type="ECO:0000259" key="9">
    <source>
        <dbReference type="Pfam" id="PF20730"/>
    </source>
</evidence>
<evidence type="ECO:0000256" key="2">
    <source>
        <dbReference type="ARBA" id="ARBA00006448"/>
    </source>
</evidence>
<evidence type="ECO:0000313" key="10">
    <source>
        <dbReference type="EMBL" id="MDH0562923.1"/>
    </source>
</evidence>
<keyword evidence="5 7" id="KW-1133">Transmembrane helix</keyword>
<evidence type="ECO:0000259" key="8">
    <source>
        <dbReference type="Pfam" id="PF04239"/>
    </source>
</evidence>
<comment type="subcellular location">
    <subcellularLocation>
        <location evidence="1">Cell membrane</location>
        <topology evidence="1">Multi-pass membrane protein</topology>
    </subcellularLocation>
</comment>
<dbReference type="GO" id="GO:0005886">
    <property type="term" value="C:plasma membrane"/>
    <property type="evidence" value="ECO:0007669"/>
    <property type="project" value="UniProtKB-SubCell"/>
</dbReference>
<proteinExistence type="inferred from homology"/>
<dbReference type="Pfam" id="PF20730">
    <property type="entry name" value="YetF_N"/>
    <property type="match status" value="1"/>
</dbReference>
<evidence type="ECO:0000313" key="11">
    <source>
        <dbReference type="Proteomes" id="UP001159329"/>
    </source>
</evidence>
<feature type="domain" description="YetF C-terminal" evidence="8">
    <location>
        <begin position="94"/>
        <end position="180"/>
    </location>
</feature>
<keyword evidence="3" id="KW-1003">Cell membrane</keyword>
<comment type="caution">
    <text evidence="10">The sequence shown here is derived from an EMBL/GenBank/DDBJ whole genome shotgun (WGS) entry which is preliminary data.</text>
</comment>
<feature type="transmembrane region" description="Helical" evidence="7">
    <location>
        <begin position="12"/>
        <end position="34"/>
    </location>
</feature>
<feature type="transmembrane region" description="Helical" evidence="7">
    <location>
        <begin position="71"/>
        <end position="88"/>
    </location>
</feature>
<evidence type="ECO:0000256" key="7">
    <source>
        <dbReference type="SAM" id="Phobius"/>
    </source>
</evidence>
<sequence>MDLFKIFIGDTTWSFTLEIIIRCVIMFFVIISFLRLSGKRGIRQLSIFELAIILCLGSAAGDPMFTEDIPIIHAVTVFIIILSLYRLTTWSMVKQKKIEDLLEGKALCVVKDGFLVYKDFLKQSYSHDEFFSEMRQQNVEHLGQIRTALLETDGALSLLFYEDREVKWGLPLFPDNYCKANVLKVNTFYSCMKCGETKILNVIDQECTRCKHHSWAESLKTYRIG</sequence>
<reference evidence="10" key="1">
    <citation type="submission" date="2022-09" db="EMBL/GenBank/DDBJ databases">
        <title>Intensive care unit water sources are persistently colonized with multi-drug resistant bacteria and are the site of extensive horizontal gene transfer of antibiotic resistance genes.</title>
        <authorList>
            <person name="Diorio-Toth L."/>
        </authorList>
    </citation>
    <scope>NUCLEOTIDE SEQUENCE</scope>
    <source>
        <strain evidence="10">GD04005</strain>
    </source>
</reference>
<dbReference type="EMBL" id="JAOEEO010000001">
    <property type="protein sequence ID" value="MDH0562923.1"/>
    <property type="molecule type" value="Genomic_DNA"/>
</dbReference>
<dbReference type="InterPro" id="IPR007353">
    <property type="entry name" value="DUF421"/>
</dbReference>
<protein>
    <submittedName>
        <fullName evidence="10">DUF421 domain-containing protein</fullName>
    </submittedName>
</protein>
<gene>
    <name evidence="10" type="ORF">N7644_04415</name>
</gene>
<name>A0AA42I5G9_9GAMM</name>
<dbReference type="Proteomes" id="UP001159329">
    <property type="component" value="Unassembled WGS sequence"/>
</dbReference>
<comment type="similarity">
    <text evidence="2">Belongs to the UPF0702 family.</text>
</comment>
<dbReference type="InterPro" id="IPR023090">
    <property type="entry name" value="UPF0702_alpha/beta_dom_sf"/>
</dbReference>
<dbReference type="Pfam" id="PF04239">
    <property type="entry name" value="DUF421"/>
    <property type="match status" value="1"/>
</dbReference>
<feature type="domain" description="YetF-like N-terminal transmembrane" evidence="9">
    <location>
        <begin position="17"/>
        <end position="88"/>
    </location>
</feature>
<dbReference type="Gene3D" id="3.30.240.20">
    <property type="entry name" value="bsu07140 like domains"/>
    <property type="match status" value="1"/>
</dbReference>
<evidence type="ECO:0000256" key="1">
    <source>
        <dbReference type="ARBA" id="ARBA00004651"/>
    </source>
</evidence>
<dbReference type="PANTHER" id="PTHR34582">
    <property type="entry name" value="UPF0702 TRANSMEMBRANE PROTEIN YCAP"/>
    <property type="match status" value="1"/>
</dbReference>